<evidence type="ECO:0000259" key="8">
    <source>
        <dbReference type="Pfam" id="PF00485"/>
    </source>
</evidence>
<keyword evidence="6" id="KW-0342">GTP-binding</keyword>
<reference evidence="9" key="1">
    <citation type="submission" date="2020-01" db="EMBL/GenBank/DDBJ databases">
        <title>Genome sequence of Kobresia littledalei, the first chromosome-level genome in the family Cyperaceae.</title>
        <authorList>
            <person name="Qu G."/>
        </authorList>
    </citation>
    <scope>NUCLEOTIDE SEQUENCE</scope>
    <source>
        <strain evidence="9">C.B.Clarke</strain>
        <tissue evidence="9">Leaf</tissue>
    </source>
</reference>
<dbReference type="EMBL" id="SWLB01000001">
    <property type="protein sequence ID" value="KAF3341693.1"/>
    <property type="molecule type" value="Genomic_DNA"/>
</dbReference>
<protein>
    <recommendedName>
        <fullName evidence="2">uridine/cytidine kinase</fullName>
        <ecNumber evidence="2">2.7.1.48</ecNumber>
    </recommendedName>
</protein>
<keyword evidence="4" id="KW-0547">Nucleotide-binding</keyword>
<evidence type="ECO:0000256" key="1">
    <source>
        <dbReference type="ARBA" id="ARBA00004690"/>
    </source>
</evidence>
<dbReference type="GO" id="GO:0005525">
    <property type="term" value="F:GTP binding"/>
    <property type="evidence" value="ECO:0007669"/>
    <property type="project" value="UniProtKB-KW"/>
</dbReference>
<evidence type="ECO:0000256" key="5">
    <source>
        <dbReference type="ARBA" id="ARBA00022777"/>
    </source>
</evidence>
<evidence type="ECO:0000256" key="6">
    <source>
        <dbReference type="ARBA" id="ARBA00023134"/>
    </source>
</evidence>
<dbReference type="GO" id="GO:0005524">
    <property type="term" value="F:ATP binding"/>
    <property type="evidence" value="ECO:0007669"/>
    <property type="project" value="InterPro"/>
</dbReference>
<evidence type="ECO:0000256" key="4">
    <source>
        <dbReference type="ARBA" id="ARBA00022741"/>
    </source>
</evidence>
<evidence type="ECO:0000256" key="3">
    <source>
        <dbReference type="ARBA" id="ARBA00022679"/>
    </source>
</evidence>
<dbReference type="InterPro" id="IPR000764">
    <property type="entry name" value="Uridine_kinase-like"/>
</dbReference>
<dbReference type="UniPathway" id="UPA00574">
    <property type="reaction ID" value="UER00637"/>
</dbReference>
<evidence type="ECO:0000313" key="9">
    <source>
        <dbReference type="EMBL" id="KAF3341693.1"/>
    </source>
</evidence>
<dbReference type="GO" id="GO:0044206">
    <property type="term" value="P:UMP salvage"/>
    <property type="evidence" value="ECO:0007669"/>
    <property type="project" value="UniProtKB-UniPathway"/>
</dbReference>
<feature type="domain" description="Phosphoribulokinase/uridine kinase" evidence="8">
    <location>
        <begin position="97"/>
        <end position="248"/>
    </location>
</feature>
<comment type="pathway">
    <text evidence="1">Pyrimidine metabolism; UMP biosynthesis via salvage pathway; UMP from uridine: step 1/1.</text>
</comment>
<dbReference type="OrthoDB" id="106623at2759"/>
<dbReference type="EC" id="2.7.1.48" evidence="2"/>
<evidence type="ECO:0000256" key="2">
    <source>
        <dbReference type="ARBA" id="ARBA00012137"/>
    </source>
</evidence>
<sequence>MVPLGNGKVDTGLSQVITYKPKPGSKSKLFTDGILMLLITETLSFVLLALKPHPLPPSRSTDSGLISKDQQLIMGSRSGKSSPKVSSMENNHKEPFIIGVAGGAASGKTTVCDIITQQLHGQQIIESFYYGLSEKKVSQVQGYNFDHPDAFDTERLLSCLKSLKCGNEADIPNYDFKTYEKVFPERKVSPSDVIILEGILVFHDPRLRELMNMKIFVDTDADVRLAQRIHRDTVEKGRAVTVVLEQVN</sequence>
<organism evidence="9 10">
    <name type="scientific">Carex littledalei</name>
    <dbReference type="NCBI Taxonomy" id="544730"/>
    <lineage>
        <taxon>Eukaryota</taxon>
        <taxon>Viridiplantae</taxon>
        <taxon>Streptophyta</taxon>
        <taxon>Embryophyta</taxon>
        <taxon>Tracheophyta</taxon>
        <taxon>Spermatophyta</taxon>
        <taxon>Magnoliopsida</taxon>
        <taxon>Liliopsida</taxon>
        <taxon>Poales</taxon>
        <taxon>Cyperaceae</taxon>
        <taxon>Cyperoideae</taxon>
        <taxon>Cariceae</taxon>
        <taxon>Carex</taxon>
        <taxon>Carex subgen. Euthyceras</taxon>
    </lineage>
</organism>
<proteinExistence type="predicted"/>
<dbReference type="Gene3D" id="3.40.50.300">
    <property type="entry name" value="P-loop containing nucleotide triphosphate hydrolases"/>
    <property type="match status" value="1"/>
</dbReference>
<dbReference type="PRINTS" id="PR00988">
    <property type="entry name" value="URIDINKINASE"/>
</dbReference>
<dbReference type="CDD" id="cd02023">
    <property type="entry name" value="UMPK"/>
    <property type="match status" value="1"/>
</dbReference>
<name>A0A833RW51_9POAL</name>
<gene>
    <name evidence="9" type="ORF">FCM35_KLT00331</name>
</gene>
<evidence type="ECO:0000313" key="10">
    <source>
        <dbReference type="Proteomes" id="UP000623129"/>
    </source>
</evidence>
<dbReference type="Proteomes" id="UP000623129">
    <property type="component" value="Unassembled WGS sequence"/>
</dbReference>
<keyword evidence="7" id="KW-0511">Multifunctional enzyme</keyword>
<dbReference type="InterPro" id="IPR006083">
    <property type="entry name" value="PRK/URK"/>
</dbReference>
<dbReference type="PANTHER" id="PTHR10285">
    <property type="entry name" value="URIDINE KINASE"/>
    <property type="match status" value="1"/>
</dbReference>
<dbReference type="InterPro" id="IPR027417">
    <property type="entry name" value="P-loop_NTPase"/>
</dbReference>
<dbReference type="SUPFAM" id="SSF52540">
    <property type="entry name" value="P-loop containing nucleoside triphosphate hydrolases"/>
    <property type="match status" value="1"/>
</dbReference>
<accession>A0A833RW51</accession>
<keyword evidence="10" id="KW-1185">Reference proteome</keyword>
<keyword evidence="3" id="KW-0808">Transferase</keyword>
<dbReference type="Pfam" id="PF00485">
    <property type="entry name" value="PRK"/>
    <property type="match status" value="1"/>
</dbReference>
<dbReference type="GO" id="GO:0004849">
    <property type="term" value="F:uridine kinase activity"/>
    <property type="evidence" value="ECO:0007669"/>
    <property type="project" value="UniProtKB-EC"/>
</dbReference>
<evidence type="ECO:0000256" key="7">
    <source>
        <dbReference type="ARBA" id="ARBA00023268"/>
    </source>
</evidence>
<comment type="caution">
    <text evidence="9">The sequence shown here is derived from an EMBL/GenBank/DDBJ whole genome shotgun (WGS) entry which is preliminary data.</text>
</comment>
<dbReference type="AlphaFoldDB" id="A0A833RW51"/>
<keyword evidence="5 9" id="KW-0418">Kinase</keyword>